<reference evidence="3" key="1">
    <citation type="submission" date="2017-02" db="UniProtKB">
        <authorList>
            <consortium name="WormBaseParasite"/>
        </authorList>
    </citation>
    <scope>IDENTIFICATION</scope>
</reference>
<feature type="region of interest" description="Disordered" evidence="1">
    <location>
        <begin position="73"/>
        <end position="153"/>
    </location>
</feature>
<dbReference type="WBParaSite" id="SPAL_0000853500.2">
    <property type="protein sequence ID" value="SPAL_0000853500.2"/>
    <property type="gene ID" value="SPAL_0000853500"/>
</dbReference>
<dbReference type="InterPro" id="IPR043502">
    <property type="entry name" value="DNA/RNA_pol_sf"/>
</dbReference>
<dbReference type="SUPFAM" id="SSF56672">
    <property type="entry name" value="DNA/RNA polymerases"/>
    <property type="match status" value="1"/>
</dbReference>
<proteinExistence type="predicted"/>
<dbReference type="InterPro" id="IPR043128">
    <property type="entry name" value="Rev_trsase/Diguanyl_cyclase"/>
</dbReference>
<dbReference type="PANTHER" id="PTHR37984">
    <property type="entry name" value="PROTEIN CBG26694"/>
    <property type="match status" value="1"/>
</dbReference>
<feature type="compositionally biased region" description="Polar residues" evidence="1">
    <location>
        <begin position="73"/>
        <end position="86"/>
    </location>
</feature>
<dbReference type="Gene3D" id="3.30.70.270">
    <property type="match status" value="1"/>
</dbReference>
<feature type="compositionally biased region" description="Polar residues" evidence="1">
    <location>
        <begin position="93"/>
        <end position="102"/>
    </location>
</feature>
<feature type="compositionally biased region" description="Basic and acidic residues" evidence="1">
    <location>
        <begin position="11"/>
        <end position="20"/>
    </location>
</feature>
<protein>
    <submittedName>
        <fullName evidence="3">Integrase catalytic domain-containing protein</fullName>
    </submittedName>
</protein>
<sequence>MSELATTPQPPKDEDQDLKPGNDQLKQQLKGLVMAQLRPLANALEIHVPAVIKKPDLVDLIVEEEPNLKLENFSTILTTNQPSGSKTSKRNSTRQPSKTCPANDSDDDSEPSEDNHPKSDQYGHNHPTHVGFNTHHTDVRQPQHPPTKGSTNLQFTIGQHSYEFLFYIVESLPDPYSQIFLGNDFLASINADVLHRANGSALRINDDIIPNINLPLPSRGNPIQVNRIMTQSQDEVKTKICTEYPLVVSKHKFDIGKCTVQLEPIVHKNQELPPFHKYDVPFKLRSEVQRQVAELVSHDIIRPTSTIPHCFNLVCAPKKDQSVRTCVDLRPLNATIACDRYHTKTIPQILREFQSCSTSPPSSILRKEETLGTLPSDKLLLSTSDLPEVCGTIHANSYFQFSTKEFKEIYTTEVNNCMACQMSVPRNEPTVDTATRYLMYSTTDNTSSAALTQKIRDEILFPFGKPTILRLDNAKYFKEHDFSIQQDLLQNQKVPKTPYKVGELVLVRDRNPKLSKFNFLYKGSFKVTQVSHLKVHYISSTGKEKIAYYKDCKLYKGHT</sequence>
<evidence type="ECO:0000313" key="3">
    <source>
        <dbReference type="WBParaSite" id="SPAL_0000853500.2"/>
    </source>
</evidence>
<dbReference type="AlphaFoldDB" id="A0A0N5BRP0"/>
<keyword evidence="2" id="KW-1185">Reference proteome</keyword>
<dbReference type="PANTHER" id="PTHR37984:SF5">
    <property type="entry name" value="PROTEIN NYNRIN-LIKE"/>
    <property type="match status" value="1"/>
</dbReference>
<evidence type="ECO:0000313" key="2">
    <source>
        <dbReference type="Proteomes" id="UP000046392"/>
    </source>
</evidence>
<dbReference type="InterPro" id="IPR050951">
    <property type="entry name" value="Retrovirus_Pol_polyprotein"/>
</dbReference>
<organism evidence="2 3">
    <name type="scientific">Strongyloides papillosus</name>
    <name type="common">Intestinal threadworm</name>
    <dbReference type="NCBI Taxonomy" id="174720"/>
    <lineage>
        <taxon>Eukaryota</taxon>
        <taxon>Metazoa</taxon>
        <taxon>Ecdysozoa</taxon>
        <taxon>Nematoda</taxon>
        <taxon>Chromadorea</taxon>
        <taxon>Rhabditida</taxon>
        <taxon>Tylenchina</taxon>
        <taxon>Panagrolaimomorpha</taxon>
        <taxon>Strongyloidoidea</taxon>
        <taxon>Strongyloididae</taxon>
        <taxon>Strongyloides</taxon>
    </lineage>
</organism>
<feature type="region of interest" description="Disordered" evidence="1">
    <location>
        <begin position="1"/>
        <end position="24"/>
    </location>
</feature>
<feature type="compositionally biased region" description="Basic and acidic residues" evidence="1">
    <location>
        <begin position="113"/>
        <end position="123"/>
    </location>
</feature>
<dbReference type="Proteomes" id="UP000046392">
    <property type="component" value="Unplaced"/>
</dbReference>
<evidence type="ECO:0000256" key="1">
    <source>
        <dbReference type="SAM" id="MobiDB-lite"/>
    </source>
</evidence>
<accession>A0A0N5BRP0</accession>
<dbReference type="STRING" id="174720.A0A0N5BRP0"/>
<name>A0A0N5BRP0_STREA</name>
<dbReference type="Gene3D" id="3.10.10.10">
    <property type="entry name" value="HIV Type 1 Reverse Transcriptase, subunit A, domain 1"/>
    <property type="match status" value="1"/>
</dbReference>